<dbReference type="GO" id="GO:0005524">
    <property type="term" value="F:ATP binding"/>
    <property type="evidence" value="ECO:0007669"/>
    <property type="project" value="UniProtKB-KW"/>
</dbReference>
<sequence>MKRMRVLVGGPLSEWPDALHAGQLDGPWAAADRGALRLLAMNQVPLLTVGDFDSMTATERQTTLAKLPRVVSAQPEKDETDTELLLSLIEQDYQPDRIEIYGATGGRIDQLLSNIWIFTQPRFQTLATKIVLIDRTNEISFYLPGKHTITHTPGMTYLGFMPLTPVTGLTLVDEKYRLTDWSGNPFSFSSNEFAGEVNHFEFTSGMVAVIQSRDLNGQTSD</sequence>
<dbReference type="Proteomes" id="UP000032289">
    <property type="component" value="Unassembled WGS sequence"/>
</dbReference>
<dbReference type="GO" id="GO:0030975">
    <property type="term" value="F:thiamine binding"/>
    <property type="evidence" value="ECO:0007669"/>
    <property type="project" value="InterPro"/>
</dbReference>
<dbReference type="InterPro" id="IPR006282">
    <property type="entry name" value="Thi_PPkinase"/>
</dbReference>
<evidence type="ECO:0000313" key="9">
    <source>
        <dbReference type="Proteomes" id="UP000244870"/>
    </source>
</evidence>
<dbReference type="GO" id="GO:0006772">
    <property type="term" value="P:thiamine metabolic process"/>
    <property type="evidence" value="ECO:0007669"/>
    <property type="project" value="UniProtKB-UniRule"/>
</dbReference>
<evidence type="ECO:0000256" key="1">
    <source>
        <dbReference type="ARBA" id="ARBA00022679"/>
    </source>
</evidence>
<dbReference type="InterPro" id="IPR007371">
    <property type="entry name" value="TPK_catalytic"/>
</dbReference>
<evidence type="ECO:0000313" key="8">
    <source>
        <dbReference type="EMBL" id="KIU20152.1"/>
    </source>
</evidence>
<keyword evidence="3" id="KW-0418">Kinase</keyword>
<name>A0A0D1LN99_9LACO</name>
<keyword evidence="1 8" id="KW-0808">Transferase</keyword>
<dbReference type="SUPFAM" id="SSF63999">
    <property type="entry name" value="Thiamin pyrophosphokinase, catalytic domain"/>
    <property type="match status" value="1"/>
</dbReference>
<evidence type="ECO:0000259" key="6">
    <source>
        <dbReference type="SMART" id="SM00983"/>
    </source>
</evidence>
<keyword evidence="4" id="KW-0067">ATP-binding</keyword>
<dbReference type="NCBIfam" id="TIGR01378">
    <property type="entry name" value="thi_PPkinase"/>
    <property type="match status" value="1"/>
</dbReference>
<reference evidence="8" key="1">
    <citation type="journal article" date="2015" name="Microbiology (Mosc.)">
        <title>Genomics of the Weissella cibaria species with an examination of its metabolic traits.</title>
        <authorList>
            <person name="Lynch K.M."/>
            <person name="Lucid A."/>
            <person name="Arendt E.K."/>
            <person name="Sleator R.D."/>
            <person name="Lucey B."/>
            <person name="Coffey A."/>
        </authorList>
    </citation>
    <scope>NUCLEOTIDE SEQUENCE [LARGE SCALE GENOMIC DNA]</scope>
    <source>
        <strain evidence="8">AB3b</strain>
    </source>
</reference>
<dbReference type="PATRIC" id="fig|137591.24.peg.2181"/>
<gene>
    <name evidence="8" type="primary">thiN</name>
    <name evidence="8" type="ORF">ab3b_02231</name>
    <name evidence="7" type="ORF">B6254_1700</name>
</gene>
<dbReference type="Pfam" id="PF04265">
    <property type="entry name" value="TPK_B1_binding"/>
    <property type="match status" value="1"/>
</dbReference>
<dbReference type="EC" id="2.7.6.2" evidence="5"/>
<dbReference type="EMBL" id="JWHT01000063">
    <property type="protein sequence ID" value="KIU20152.1"/>
    <property type="molecule type" value="Genomic_DNA"/>
</dbReference>
<dbReference type="RefSeq" id="WP_043941912.1">
    <property type="nucleotide sequence ID" value="NZ_CP020928.1"/>
</dbReference>
<evidence type="ECO:0000256" key="2">
    <source>
        <dbReference type="ARBA" id="ARBA00022741"/>
    </source>
</evidence>
<reference evidence="7 9" key="2">
    <citation type="submission" date="2017-04" db="EMBL/GenBank/DDBJ databases">
        <title>Weissella cibaria strain m2 complete genome.</title>
        <authorList>
            <person name="Pan Q."/>
            <person name="Tan M."/>
            <person name="Yao F."/>
            <person name="Su S."/>
        </authorList>
    </citation>
    <scope>NUCLEOTIDE SEQUENCE [LARGE SCALE GENOMIC DNA]</scope>
    <source>
        <strain evidence="7 9">M2</strain>
    </source>
</reference>
<keyword evidence="2" id="KW-0547">Nucleotide-binding</keyword>
<evidence type="ECO:0000313" key="7">
    <source>
        <dbReference type="EMBL" id="AWF96082.1"/>
    </source>
</evidence>
<protein>
    <recommendedName>
        <fullName evidence="5">Thiamine diphosphokinase</fullName>
        <ecNumber evidence="5">2.7.6.2</ecNumber>
    </recommendedName>
</protein>
<evidence type="ECO:0000256" key="4">
    <source>
        <dbReference type="ARBA" id="ARBA00022840"/>
    </source>
</evidence>
<dbReference type="GO" id="GO:0004788">
    <property type="term" value="F:thiamine diphosphokinase activity"/>
    <property type="evidence" value="ECO:0007669"/>
    <property type="project" value="UniProtKB-UniRule"/>
</dbReference>
<organism evidence="8">
    <name type="scientific">Weissella cibaria</name>
    <dbReference type="NCBI Taxonomy" id="137591"/>
    <lineage>
        <taxon>Bacteria</taxon>
        <taxon>Bacillati</taxon>
        <taxon>Bacillota</taxon>
        <taxon>Bacilli</taxon>
        <taxon>Lactobacillales</taxon>
        <taxon>Lactobacillaceae</taxon>
        <taxon>Weissella</taxon>
    </lineage>
</organism>
<dbReference type="GO" id="GO:0016301">
    <property type="term" value="F:kinase activity"/>
    <property type="evidence" value="ECO:0007669"/>
    <property type="project" value="UniProtKB-KW"/>
</dbReference>
<dbReference type="Pfam" id="PF04263">
    <property type="entry name" value="TPK_catalytic"/>
    <property type="match status" value="1"/>
</dbReference>
<dbReference type="InterPro" id="IPR053149">
    <property type="entry name" value="TPK"/>
</dbReference>
<evidence type="ECO:0000256" key="5">
    <source>
        <dbReference type="NCBIfam" id="TIGR01378"/>
    </source>
</evidence>
<proteinExistence type="predicted"/>
<dbReference type="PANTHER" id="PTHR41299">
    <property type="entry name" value="THIAMINE PYROPHOSPHOKINASE"/>
    <property type="match status" value="1"/>
</dbReference>
<evidence type="ECO:0000256" key="3">
    <source>
        <dbReference type="ARBA" id="ARBA00022777"/>
    </source>
</evidence>
<dbReference type="EMBL" id="CP020928">
    <property type="protein sequence ID" value="AWF96082.1"/>
    <property type="molecule type" value="Genomic_DNA"/>
</dbReference>
<accession>A0A0D1LN99</accession>
<dbReference type="InterPro" id="IPR007373">
    <property type="entry name" value="Thiamin_PyroPKinase_B1-bd"/>
</dbReference>
<dbReference type="GO" id="GO:0009229">
    <property type="term" value="P:thiamine diphosphate biosynthetic process"/>
    <property type="evidence" value="ECO:0007669"/>
    <property type="project" value="InterPro"/>
</dbReference>
<dbReference type="InterPro" id="IPR036759">
    <property type="entry name" value="TPK_catalytic_sf"/>
</dbReference>
<feature type="domain" description="Thiamin pyrophosphokinase thiamin-binding" evidence="6">
    <location>
        <begin position="145"/>
        <end position="208"/>
    </location>
</feature>
<dbReference type="AlphaFoldDB" id="A0A0D1LN99"/>
<dbReference type="PANTHER" id="PTHR41299:SF1">
    <property type="entry name" value="THIAMINE PYROPHOSPHOKINASE"/>
    <property type="match status" value="1"/>
</dbReference>
<dbReference type="CDD" id="cd07995">
    <property type="entry name" value="TPK"/>
    <property type="match status" value="1"/>
</dbReference>
<dbReference type="Proteomes" id="UP000244870">
    <property type="component" value="Chromosome"/>
</dbReference>
<dbReference type="Gene3D" id="3.40.50.10240">
    <property type="entry name" value="Thiamin pyrophosphokinase, catalytic domain"/>
    <property type="match status" value="1"/>
</dbReference>
<dbReference type="SMART" id="SM00983">
    <property type="entry name" value="TPK_B1_binding"/>
    <property type="match status" value="1"/>
</dbReference>